<keyword evidence="1" id="KW-0489">Methyltransferase</keyword>
<dbReference type="AlphaFoldDB" id="A0A239U1F3"/>
<dbReference type="SUPFAM" id="SSF53335">
    <property type="entry name" value="S-adenosyl-L-methionine-dependent methyltransferases"/>
    <property type="match status" value="1"/>
</dbReference>
<reference evidence="1 2" key="1">
    <citation type="submission" date="2019-07" db="EMBL/GenBank/DDBJ databases">
        <title>Whole genome shotgun sequence of Staphylococcus piscifermentans NBRC 109625.</title>
        <authorList>
            <person name="Hosoyama A."/>
            <person name="Uohara A."/>
            <person name="Ohji S."/>
            <person name="Ichikawa N."/>
        </authorList>
    </citation>
    <scope>NUCLEOTIDE SEQUENCE [LARGE SCALE GENOMIC DNA]</scope>
    <source>
        <strain evidence="1 2">NBRC 109625</strain>
    </source>
</reference>
<keyword evidence="2" id="KW-1185">Reference proteome</keyword>
<dbReference type="InterPro" id="IPR029063">
    <property type="entry name" value="SAM-dependent_MTases_sf"/>
</dbReference>
<dbReference type="GO" id="GO:0032259">
    <property type="term" value="P:methylation"/>
    <property type="evidence" value="ECO:0007669"/>
    <property type="project" value="UniProtKB-KW"/>
</dbReference>
<organism evidence="1 2">
    <name type="scientific">Staphylococcus piscifermentans</name>
    <dbReference type="NCBI Taxonomy" id="70258"/>
    <lineage>
        <taxon>Bacteria</taxon>
        <taxon>Bacillati</taxon>
        <taxon>Bacillota</taxon>
        <taxon>Bacilli</taxon>
        <taxon>Bacillales</taxon>
        <taxon>Staphylococcaceae</taxon>
        <taxon>Staphylococcus</taxon>
    </lineage>
</organism>
<gene>
    <name evidence="1" type="ORF">SPI02_13000</name>
</gene>
<comment type="caution">
    <text evidence="1">The sequence shown here is derived from an EMBL/GenBank/DDBJ whole genome shotgun (WGS) entry which is preliminary data.</text>
</comment>
<dbReference type="GO" id="GO:0160105">
    <property type="term" value="F:tRNA (adenine(22)-N1)-methyltransferase activity"/>
    <property type="evidence" value="ECO:0007669"/>
    <property type="project" value="InterPro"/>
</dbReference>
<dbReference type="Pfam" id="PF04816">
    <property type="entry name" value="TrmK"/>
    <property type="match status" value="1"/>
</dbReference>
<evidence type="ECO:0000313" key="1">
    <source>
        <dbReference type="EMBL" id="GEP84715.1"/>
    </source>
</evidence>
<keyword evidence="1" id="KW-0808">Transferase</keyword>
<dbReference type="InterPro" id="IPR006901">
    <property type="entry name" value="TrmK"/>
</dbReference>
<dbReference type="RefSeq" id="WP_095104998.1">
    <property type="nucleotide sequence ID" value="NZ_BKAR01000014.1"/>
</dbReference>
<dbReference type="PANTHER" id="PTHR38451">
    <property type="entry name" value="TRNA (ADENINE(22)-N(1))-METHYLTRANSFERASE"/>
    <property type="match status" value="1"/>
</dbReference>
<dbReference type="PIRSF" id="PIRSF018637">
    <property type="entry name" value="TrmK"/>
    <property type="match status" value="1"/>
</dbReference>
<dbReference type="EMBL" id="BKAR01000014">
    <property type="protein sequence ID" value="GEP84715.1"/>
    <property type="molecule type" value="Genomic_DNA"/>
</dbReference>
<proteinExistence type="predicted"/>
<dbReference type="PANTHER" id="PTHR38451:SF1">
    <property type="entry name" value="TRNA (ADENINE(22)-N(1))-METHYLTRANSFERASE"/>
    <property type="match status" value="1"/>
</dbReference>
<dbReference type="OrthoDB" id="5881184at2"/>
<dbReference type="Gene3D" id="3.40.50.150">
    <property type="entry name" value="Vaccinia Virus protein VP39"/>
    <property type="match status" value="1"/>
</dbReference>
<protein>
    <submittedName>
        <fullName evidence="1">tRNA methyltransferase</fullName>
    </submittedName>
</protein>
<dbReference type="Proteomes" id="UP000321736">
    <property type="component" value="Unassembled WGS sequence"/>
</dbReference>
<sequence>MIALNQRLQAVSQYIKGPILADIGSDHAYLPIYAIQNELCQTVIAGEVVRGPFEAAHLNVEKYGLNQSIDVKLGNGLEVIEENNKVDSITICGMGGPLIASIIENGKSKLKNHPRLILQSNIQTYTLRKVLHRLNYHIIDEALIEEKGHIYEIVVAEFGSEDTDVYDLKFGPILLRQKSDLFFKKWNRELEALENIKSNLDSNKHSHRLSEINNEIKMIQEVLK</sequence>
<name>A0A239U1F3_9STAP</name>
<evidence type="ECO:0000313" key="2">
    <source>
        <dbReference type="Proteomes" id="UP000321736"/>
    </source>
</evidence>
<dbReference type="Gene3D" id="1.10.287.1890">
    <property type="match status" value="1"/>
</dbReference>
<accession>A0A239U1F3</accession>